<gene>
    <name evidence="1" type="ORF">BGLFYP119_01686</name>
</gene>
<accession>A0A6N2TNV4</accession>
<organism evidence="1">
    <name type="scientific">Blautia glucerasea</name>
    <dbReference type="NCBI Taxonomy" id="536633"/>
    <lineage>
        <taxon>Bacteria</taxon>
        <taxon>Bacillati</taxon>
        <taxon>Bacillota</taxon>
        <taxon>Clostridia</taxon>
        <taxon>Lachnospirales</taxon>
        <taxon>Lachnospiraceae</taxon>
        <taxon>Blautia</taxon>
    </lineage>
</organism>
<proteinExistence type="predicted"/>
<dbReference type="RefSeq" id="WP_156354008.1">
    <property type="nucleotide sequence ID" value="NZ_CACRST010000014.1"/>
</dbReference>
<name>A0A6N2TNV4_9FIRM</name>
<evidence type="ECO:0008006" key="2">
    <source>
        <dbReference type="Google" id="ProtNLM"/>
    </source>
</evidence>
<protein>
    <recommendedName>
        <fullName evidence="2">PAS domain-containing protein</fullName>
    </recommendedName>
</protein>
<dbReference type="SUPFAM" id="SSF55785">
    <property type="entry name" value="PYP-like sensor domain (PAS domain)"/>
    <property type="match status" value="1"/>
</dbReference>
<sequence length="132" mass="15743">MEENKKNTELKSYEKFYKSVLDQDRSAVVICNLEHEIIYMNSAAVLNYKKWGGEKLLGRSLMDCHTQKAREKIQQVVDWFAEDKSHNIIYTYHNEKENKDVYMVALRDGEGLIGYYEKHEYRNAETMKLYDM</sequence>
<dbReference type="Gene3D" id="3.30.450.20">
    <property type="entry name" value="PAS domain"/>
    <property type="match status" value="1"/>
</dbReference>
<dbReference type="InterPro" id="IPR035965">
    <property type="entry name" value="PAS-like_dom_sf"/>
</dbReference>
<reference evidence="1" key="1">
    <citation type="submission" date="2019-11" db="EMBL/GenBank/DDBJ databases">
        <authorList>
            <person name="Feng L."/>
        </authorList>
    </citation>
    <scope>NUCLEOTIDE SEQUENCE</scope>
    <source>
        <strain evidence="1">BgluceraseaLFYP119</strain>
    </source>
</reference>
<evidence type="ECO:0000313" key="1">
    <source>
        <dbReference type="EMBL" id="VYT07087.1"/>
    </source>
</evidence>
<dbReference type="EMBL" id="CACRST010000014">
    <property type="protein sequence ID" value="VYT07087.1"/>
    <property type="molecule type" value="Genomic_DNA"/>
</dbReference>
<dbReference type="AlphaFoldDB" id="A0A6N2TNV4"/>